<feature type="transmembrane region" description="Helical" evidence="7">
    <location>
        <begin position="795"/>
        <end position="816"/>
    </location>
</feature>
<dbReference type="EMBL" id="CAJFDI010000006">
    <property type="protein sequence ID" value="CAD5235563.1"/>
    <property type="molecule type" value="Genomic_DNA"/>
</dbReference>
<proteinExistence type="inferred from homology"/>
<reference evidence="9" key="1">
    <citation type="submission" date="2020-09" db="EMBL/GenBank/DDBJ databases">
        <authorList>
            <person name="Kikuchi T."/>
        </authorList>
    </citation>
    <scope>NUCLEOTIDE SEQUENCE</scope>
    <source>
        <strain evidence="9">Ka4C1</strain>
    </source>
</reference>
<feature type="region of interest" description="Disordered" evidence="6">
    <location>
        <begin position="633"/>
        <end position="656"/>
    </location>
</feature>
<dbReference type="GO" id="GO:0005886">
    <property type="term" value="C:plasma membrane"/>
    <property type="evidence" value="ECO:0007669"/>
    <property type="project" value="InterPro"/>
</dbReference>
<feature type="transmembrane region" description="Helical" evidence="7">
    <location>
        <begin position="195"/>
        <end position="216"/>
    </location>
</feature>
<dbReference type="EMBL" id="CAJFCV020000006">
    <property type="protein sequence ID" value="CAG9131996.1"/>
    <property type="molecule type" value="Genomic_DNA"/>
</dbReference>
<evidence type="ECO:0000313" key="10">
    <source>
        <dbReference type="Proteomes" id="UP000659654"/>
    </source>
</evidence>
<dbReference type="PANTHER" id="PTHR23302:SF40">
    <property type="entry name" value="TRANSMEMBRANE CHANNEL-LIKE PROTEIN"/>
    <property type="match status" value="1"/>
</dbReference>
<comment type="caution">
    <text evidence="9">The sequence shown here is derived from an EMBL/GenBank/DDBJ whole genome shotgun (WGS) entry which is preliminary data.</text>
</comment>
<feature type="domain" description="TMC" evidence="8">
    <location>
        <begin position="675"/>
        <end position="790"/>
    </location>
</feature>
<dbReference type="Pfam" id="PF07810">
    <property type="entry name" value="TMC"/>
    <property type="match status" value="1"/>
</dbReference>
<feature type="compositionally biased region" description="Basic and acidic residues" evidence="6">
    <location>
        <begin position="938"/>
        <end position="948"/>
    </location>
</feature>
<feature type="region of interest" description="Disordered" evidence="6">
    <location>
        <begin position="1166"/>
        <end position="1211"/>
    </location>
</feature>
<dbReference type="OrthoDB" id="5831905at2759"/>
<accession>A0A7I8XAL1</accession>
<keyword evidence="3 7" id="KW-0812">Transmembrane</keyword>
<evidence type="ECO:0000256" key="3">
    <source>
        <dbReference type="ARBA" id="ARBA00022692"/>
    </source>
</evidence>
<sequence length="1348" mass="154152">MSSPTRSDSFKHIPHSPMYQDSQASSQPLSRRSSVFSDLMTLFRKSTTSRRRSVYRPPPRRKSTAATLEQGLLLSKGDELAQNDDEEDDETSKKPMTRQLLLSKIREKKEVINNLRCKPWSMNRKRRTLRLAQKYLEQHENKVSTGHLYKEELSKKWHQIVRWGSNINTYLIPWESKIKKIESHFGSVVSSYFTFLRWVLFMNLIITLLICAFVVLPETIADATATPARQERTRTRKVLPFEERKHADTIQVIWHYDGYVRYSPLFYGYYSADEYDAASGVRYSLPLAYFLTILLVFGYSFFAILRKMASNASMSKLAGSKAEQYIFNWKLFTGWDYTIGNSETATNTVMAVIIKLRESIAESRVQTKEKFQCLRFSLRVFANMVILAMLAFSIYCISFAVQSSSTVETSSSLIIDKNQVPTVISLITHFFPMIFDLIGRMENYHPRTALRAHLARVLVLYVLNYMTFIIALFEKLDKIRDSKATTHAEALNEEHSRAKRQLHVNFNGKSFQSRNFSDFQQLKNFFGKGTFTYTGKRRRPTTTTPRPTAVTVDGVNVEIANQFGPVGVNHATALLRNKSLLVTPIPRFETRPLGPTKVNEVQSRRFPPKIRLPSHRNRDEEYGPHWERKFMEEEESEEEVSEVPVLSLEQPDPGSQEKIIASEEGPKEVYNNQICWETMIGQQIVRLVMMDLYITIASIMVIDFLRGLWIRYTATWWCWDVENVFPEYGEFKVAENVLHIINNQGMVWLGLFFAPLLPAINNVKLIIFMYIRAWAVITCNVPAREIFRASRSSNFYLMILLLWLLLCTLPVGYVIASKQPSGNCGPFAGRHHFYDVITQLLEDKVDKNVLKWIRYVGSPGVVIPVLLLLMLIIYFLVSLVRGLREANTDLQQQLVHERTEEKKKIFELAGGGQKNKKNPFSRFTGNKSAPRKMGQHVPELEQKRREPWRAYNGRDNVASLCPTDEPPSSPNSPTSQQPSPPSFRKRSARPDEYYDDRARAIPKAMSLTSLNEDSDETKSGLMTKSCSATRNDRIDWSAMETIEQEKKEVRTPEEIRKLMAPLLSAVTGSALSLAQFPSEENVTVIFGNRSSLTGGKLRDSFVSLYDNEKSEISRIPQNASRSSLSKMLRSVDNVCLPFSMPQTSLGQLRNGESVPEHSQNISMYNREPRRLGQSPLASSASAPPRRFSYSQRESPQPPQPQRVEIKPRTDEFVPWPSIEEVRAQRAHLLPKNRDRPRPDTLRDRSSSIHRAETPSRMDEAGPSEAQPRRFRISVSPTRRLQEPEVESLPPAPSRPKFIIKQRVIPGSTLSMASTMTKLSSQPSTPSKPSTPIAPRVAFGADDSPRVEE</sequence>
<feature type="region of interest" description="Disordered" evidence="6">
    <location>
        <begin position="47"/>
        <end position="96"/>
    </location>
</feature>
<feature type="transmembrane region" description="Helical" evidence="7">
    <location>
        <begin position="454"/>
        <end position="473"/>
    </location>
</feature>
<feature type="region of interest" description="Disordered" evidence="6">
    <location>
        <begin position="1"/>
        <end position="33"/>
    </location>
</feature>
<feature type="transmembrane region" description="Helical" evidence="7">
    <location>
        <begin position="692"/>
        <end position="712"/>
    </location>
</feature>
<feature type="compositionally biased region" description="Low complexity" evidence="6">
    <location>
        <begin position="1174"/>
        <end position="1184"/>
    </location>
</feature>
<dbReference type="PANTHER" id="PTHR23302">
    <property type="entry name" value="TRANSMEMBRANE CHANNEL-RELATED"/>
    <property type="match status" value="1"/>
</dbReference>
<keyword evidence="10" id="KW-1185">Reference proteome</keyword>
<evidence type="ECO:0000256" key="2">
    <source>
        <dbReference type="ARBA" id="ARBA00006510"/>
    </source>
</evidence>
<feature type="region of interest" description="Disordered" evidence="6">
    <location>
        <begin position="1224"/>
        <end position="1297"/>
    </location>
</feature>
<evidence type="ECO:0000256" key="7">
    <source>
        <dbReference type="SAM" id="Phobius"/>
    </source>
</evidence>
<feature type="transmembrane region" description="Helical" evidence="7">
    <location>
        <begin position="287"/>
        <end position="305"/>
    </location>
</feature>
<feature type="compositionally biased region" description="Basic and acidic residues" evidence="6">
    <location>
        <begin position="1231"/>
        <end position="1259"/>
    </location>
</feature>
<organism evidence="9 10">
    <name type="scientific">Bursaphelenchus xylophilus</name>
    <name type="common">Pinewood nematode worm</name>
    <name type="synonym">Aphelenchoides xylophilus</name>
    <dbReference type="NCBI Taxonomy" id="6326"/>
    <lineage>
        <taxon>Eukaryota</taxon>
        <taxon>Metazoa</taxon>
        <taxon>Ecdysozoa</taxon>
        <taxon>Nematoda</taxon>
        <taxon>Chromadorea</taxon>
        <taxon>Rhabditida</taxon>
        <taxon>Tylenchina</taxon>
        <taxon>Tylenchomorpha</taxon>
        <taxon>Aphelenchoidea</taxon>
        <taxon>Aphelenchoididae</taxon>
        <taxon>Bursaphelenchus</taxon>
    </lineage>
</organism>
<evidence type="ECO:0000256" key="4">
    <source>
        <dbReference type="ARBA" id="ARBA00022989"/>
    </source>
</evidence>
<dbReference type="InterPro" id="IPR012496">
    <property type="entry name" value="TMC_dom"/>
</dbReference>
<feature type="compositionally biased region" description="Acidic residues" evidence="6">
    <location>
        <begin position="81"/>
        <end position="90"/>
    </location>
</feature>
<name>A0A7I8XAL1_BURXY</name>
<feature type="compositionally biased region" description="Polar residues" evidence="6">
    <location>
        <begin position="19"/>
        <end position="33"/>
    </location>
</feature>
<feature type="compositionally biased region" description="Low complexity" evidence="6">
    <location>
        <begin position="1319"/>
        <end position="1334"/>
    </location>
</feature>
<gene>
    <name evidence="9" type="ORF">BXYJ_LOCUS15654</name>
</gene>
<dbReference type="SMR" id="A0A7I8XAL1"/>
<feature type="transmembrane region" description="Helical" evidence="7">
    <location>
        <begin position="852"/>
        <end position="877"/>
    </location>
</feature>
<feature type="compositionally biased region" description="Basic residues" evidence="6">
    <location>
        <begin position="47"/>
        <end position="63"/>
    </location>
</feature>
<dbReference type="Proteomes" id="UP000659654">
    <property type="component" value="Unassembled WGS sequence"/>
</dbReference>
<evidence type="ECO:0000256" key="6">
    <source>
        <dbReference type="SAM" id="MobiDB-lite"/>
    </source>
</evidence>
<dbReference type="InterPro" id="IPR038900">
    <property type="entry name" value="TMC"/>
</dbReference>
<evidence type="ECO:0000313" key="9">
    <source>
        <dbReference type="EMBL" id="CAD5235563.1"/>
    </source>
</evidence>
<feature type="region of interest" description="Disordered" evidence="6">
    <location>
        <begin position="906"/>
        <end position="991"/>
    </location>
</feature>
<feature type="region of interest" description="Disordered" evidence="6">
    <location>
        <begin position="1314"/>
        <end position="1348"/>
    </location>
</feature>
<protein>
    <submittedName>
        <fullName evidence="9">(pine wood nematode) hypothetical protein</fullName>
    </submittedName>
</protein>
<comment type="subcellular location">
    <subcellularLocation>
        <location evidence="1">Membrane</location>
        <topology evidence="1">Multi-pass membrane protein</topology>
    </subcellularLocation>
</comment>
<keyword evidence="5 7" id="KW-0472">Membrane</keyword>
<evidence type="ECO:0000259" key="8">
    <source>
        <dbReference type="Pfam" id="PF07810"/>
    </source>
</evidence>
<evidence type="ECO:0000256" key="5">
    <source>
        <dbReference type="ARBA" id="ARBA00023136"/>
    </source>
</evidence>
<keyword evidence="4 7" id="KW-1133">Transmembrane helix</keyword>
<comment type="similarity">
    <text evidence="2">Belongs to the TMC family.</text>
</comment>
<feature type="transmembrane region" description="Helical" evidence="7">
    <location>
        <begin position="380"/>
        <end position="401"/>
    </location>
</feature>
<evidence type="ECO:0000256" key="1">
    <source>
        <dbReference type="ARBA" id="ARBA00004141"/>
    </source>
</evidence>
<dbReference type="GO" id="GO:0008381">
    <property type="term" value="F:mechanosensitive monoatomic ion channel activity"/>
    <property type="evidence" value="ECO:0007669"/>
    <property type="project" value="TreeGrafter"/>
</dbReference>
<dbReference type="Proteomes" id="UP000582659">
    <property type="component" value="Unassembled WGS sequence"/>
</dbReference>